<keyword evidence="1" id="KW-0547">Nucleotide-binding</keyword>
<comment type="cofactor">
    <cofactor evidence="1">
        <name>Mg(2+)</name>
        <dbReference type="ChEBI" id="CHEBI:18420"/>
    </cofactor>
</comment>
<comment type="subcellular location">
    <subcellularLocation>
        <location evidence="1">Cytoplasm</location>
    </subcellularLocation>
</comment>
<comment type="function">
    <text evidence="1">Catalyzes a mechanistically unusual reaction, the ATP-dependent insertion of CO2 between the N7 and N8 nitrogen atoms of 7,8-diaminopelargonic acid (DAPA, also called 7,8-diammoniononanoate) to form a ureido ring.</text>
</comment>
<comment type="subunit">
    <text evidence="1">Homodimer.</text>
</comment>
<dbReference type="GO" id="GO:0005524">
    <property type="term" value="F:ATP binding"/>
    <property type="evidence" value="ECO:0007669"/>
    <property type="project" value="UniProtKB-UniRule"/>
</dbReference>
<dbReference type="PhylomeDB" id="Q46J36"/>
<dbReference type="GO" id="GO:0005829">
    <property type="term" value="C:cytosol"/>
    <property type="evidence" value="ECO:0007669"/>
    <property type="project" value="TreeGrafter"/>
</dbReference>
<feature type="active site" evidence="1">
    <location>
        <position position="36"/>
    </location>
</feature>
<comment type="caution">
    <text evidence="1">Lacks conserved residue(s) required for the propagation of feature annotation.</text>
</comment>
<keyword evidence="1" id="KW-0093">Biotin biosynthesis</keyword>
<dbReference type="AlphaFoldDB" id="Q46J36"/>
<keyword evidence="3" id="KW-1185">Reference proteome</keyword>
<dbReference type="Gene3D" id="3.40.50.300">
    <property type="entry name" value="P-loop containing nucleotide triphosphate hydrolases"/>
    <property type="match status" value="1"/>
</dbReference>
<evidence type="ECO:0000256" key="1">
    <source>
        <dbReference type="HAMAP-Rule" id="MF_00336"/>
    </source>
</evidence>
<keyword evidence="1" id="KW-0067">ATP-binding</keyword>
<keyword evidence="1" id="KW-0963">Cytoplasm</keyword>
<dbReference type="HAMAP" id="MF_00336">
    <property type="entry name" value="BioD"/>
    <property type="match status" value="1"/>
</dbReference>
<feature type="binding site" evidence="1">
    <location>
        <position position="20"/>
    </location>
    <ligand>
        <name>Mg(2+)</name>
        <dbReference type="ChEBI" id="CHEBI:18420"/>
    </ligand>
</feature>
<dbReference type="InterPro" id="IPR004472">
    <property type="entry name" value="DTB_synth_BioD"/>
</dbReference>
<dbReference type="RefSeq" id="WP_011295347.1">
    <property type="nucleotide sequence ID" value="NC_007335.2"/>
</dbReference>
<dbReference type="InterPro" id="IPR027417">
    <property type="entry name" value="P-loop_NTPase"/>
</dbReference>
<proteinExistence type="inferred from homology"/>
<name>Q46J36_PROMT</name>
<gene>
    <name evidence="1" type="primary">bioD</name>
    <name evidence="2" type="ordered locus">PMN2A_1002</name>
</gene>
<comment type="similarity">
    <text evidence="1">Belongs to the dethiobiotin synthetase family.</text>
</comment>
<dbReference type="OrthoDB" id="9802097at2"/>
<protein>
    <recommendedName>
        <fullName evidence="1">ATP-dependent dethiobiotin synthetase BioD</fullName>
        <ecNumber evidence="1">6.3.3.3</ecNumber>
    </recommendedName>
    <alternativeName>
        <fullName evidence="1">DTB synthetase</fullName>
        <shortName evidence="1">DTBS</shortName>
    </alternativeName>
    <alternativeName>
        <fullName evidence="1">Dethiobiotin synthase</fullName>
    </alternativeName>
</protein>
<dbReference type="Proteomes" id="UP000002535">
    <property type="component" value="Chromosome"/>
</dbReference>
<dbReference type="KEGG" id="pmn:PMN2A_1002"/>
<keyword evidence="1" id="KW-0479">Metal-binding</keyword>
<feature type="binding site" evidence="1">
    <location>
        <begin position="16"/>
        <end position="21"/>
    </location>
    <ligand>
        <name>ATP</name>
        <dbReference type="ChEBI" id="CHEBI:30616"/>
    </ligand>
</feature>
<evidence type="ECO:0000313" key="3">
    <source>
        <dbReference type="Proteomes" id="UP000002535"/>
    </source>
</evidence>
<feature type="binding site" evidence="1">
    <location>
        <begin position="103"/>
        <end position="106"/>
    </location>
    <ligand>
        <name>ATP</name>
        <dbReference type="ChEBI" id="CHEBI:30616"/>
    </ligand>
</feature>
<dbReference type="UniPathway" id="UPA00078">
    <property type="reaction ID" value="UER00161"/>
</dbReference>
<comment type="pathway">
    <text evidence="1">Cofactor biosynthesis; biotin biosynthesis; biotin from 7,8-diaminononanoate: step 1/2.</text>
</comment>
<dbReference type="PANTHER" id="PTHR43210:SF5">
    <property type="entry name" value="DETHIOBIOTIN SYNTHETASE"/>
    <property type="match status" value="1"/>
</dbReference>
<keyword evidence="1" id="KW-0460">Magnesium</keyword>
<comment type="catalytic activity">
    <reaction evidence="1">
        <text>(7R,8S)-7,8-diammoniononanoate + CO2 + ATP = (4R,5S)-dethiobiotin + ADP + phosphate + 3 H(+)</text>
        <dbReference type="Rhea" id="RHEA:15805"/>
        <dbReference type="ChEBI" id="CHEBI:15378"/>
        <dbReference type="ChEBI" id="CHEBI:16526"/>
        <dbReference type="ChEBI" id="CHEBI:30616"/>
        <dbReference type="ChEBI" id="CHEBI:43474"/>
        <dbReference type="ChEBI" id="CHEBI:149469"/>
        <dbReference type="ChEBI" id="CHEBI:149473"/>
        <dbReference type="ChEBI" id="CHEBI:456216"/>
        <dbReference type="EC" id="6.3.3.3"/>
    </reaction>
</comment>
<dbReference type="GO" id="GO:0000287">
    <property type="term" value="F:magnesium ion binding"/>
    <property type="evidence" value="ECO:0007669"/>
    <property type="project" value="UniProtKB-UniRule"/>
</dbReference>
<dbReference type="EC" id="6.3.3.3" evidence="1"/>
<evidence type="ECO:0000313" key="2">
    <source>
        <dbReference type="EMBL" id="AAZ58492.1"/>
    </source>
</evidence>
<dbReference type="NCBIfam" id="TIGR00347">
    <property type="entry name" value="bioD"/>
    <property type="match status" value="1"/>
</dbReference>
<accession>Q46J36</accession>
<dbReference type="SUPFAM" id="SSF52540">
    <property type="entry name" value="P-loop containing nucleoside triphosphate hydrolases"/>
    <property type="match status" value="1"/>
</dbReference>
<feature type="binding site" evidence="1">
    <location>
        <position position="40"/>
    </location>
    <ligand>
        <name>substrate</name>
    </ligand>
</feature>
<dbReference type="GO" id="GO:0004141">
    <property type="term" value="F:dethiobiotin synthase activity"/>
    <property type="evidence" value="ECO:0007669"/>
    <property type="project" value="UniProtKB-UniRule"/>
</dbReference>
<feature type="binding site" evidence="1">
    <location>
        <position position="103"/>
    </location>
    <ligand>
        <name>Mg(2+)</name>
        <dbReference type="ChEBI" id="CHEBI:18420"/>
    </ligand>
</feature>
<sequence>MSTFSKRIIICGTDTDVGKTIVSSFLVQGLKGIYWKPIQSGTEEGTDTKTVCNLLSLEPNSYLPERYKFKAPVSPHWAAEQESAFIEPSNLKLPDLDELIIIETAGGLMVPLNRDWLQIDQLKAWGAPIILVARTGLGTLNHTLLSLEALKHRNLEVLGIVLNGPPHKDNPKTLEQFGDTKILASLPIFDEVNAKVLSQEWHKQQLDQKLKRYIQN</sequence>
<dbReference type="EMBL" id="CP000095">
    <property type="protein sequence ID" value="AAZ58492.1"/>
    <property type="molecule type" value="Genomic_DNA"/>
</dbReference>
<dbReference type="CDD" id="cd03109">
    <property type="entry name" value="DTBS"/>
    <property type="match status" value="1"/>
</dbReference>
<feature type="binding site" evidence="1">
    <location>
        <position position="47"/>
    </location>
    <ligand>
        <name>Mg(2+)</name>
        <dbReference type="ChEBI" id="CHEBI:18420"/>
    </ligand>
</feature>
<keyword evidence="1 2" id="KW-0436">Ligase</keyword>
<reference evidence="2 3" key="1">
    <citation type="journal article" date="2007" name="PLoS Genet.">
        <title>Patterns and implications of gene gain and loss in the evolution of Prochlorococcus.</title>
        <authorList>
            <person name="Kettler G.C."/>
            <person name="Martiny A.C."/>
            <person name="Huang K."/>
            <person name="Zucker J."/>
            <person name="Coleman M.L."/>
            <person name="Rodrigue S."/>
            <person name="Chen F."/>
            <person name="Lapidus A."/>
            <person name="Ferriera S."/>
            <person name="Johnson J."/>
            <person name="Steglich C."/>
            <person name="Church G.M."/>
            <person name="Richardson P."/>
            <person name="Chisholm S.W."/>
        </authorList>
    </citation>
    <scope>NUCLEOTIDE SEQUENCE [LARGE SCALE GENOMIC DNA]</scope>
    <source>
        <strain evidence="2 3">NATL2A</strain>
    </source>
</reference>
<dbReference type="GO" id="GO:0009102">
    <property type="term" value="P:biotin biosynthetic process"/>
    <property type="evidence" value="ECO:0007669"/>
    <property type="project" value="UniProtKB-UniRule"/>
</dbReference>
<dbReference type="STRING" id="59920.PMN2A_1002"/>
<feature type="binding site" evidence="1">
    <location>
        <position position="47"/>
    </location>
    <ligand>
        <name>ATP</name>
        <dbReference type="ChEBI" id="CHEBI:30616"/>
    </ligand>
</feature>
<organism evidence="2 3">
    <name type="scientific">Prochlorococcus marinus (strain NATL2A)</name>
    <dbReference type="NCBI Taxonomy" id="59920"/>
    <lineage>
        <taxon>Bacteria</taxon>
        <taxon>Bacillati</taxon>
        <taxon>Cyanobacteriota</taxon>
        <taxon>Cyanophyceae</taxon>
        <taxon>Synechococcales</taxon>
        <taxon>Prochlorococcaceae</taxon>
        <taxon>Prochlorococcus</taxon>
    </lineage>
</organism>
<dbReference type="Pfam" id="PF13500">
    <property type="entry name" value="AAA_26"/>
    <property type="match status" value="1"/>
</dbReference>
<dbReference type="HOGENOM" id="CLU_072551_2_0_3"/>
<dbReference type="PIRSF" id="PIRSF006755">
    <property type="entry name" value="DTB_synth"/>
    <property type="match status" value="1"/>
</dbReference>
<dbReference type="PANTHER" id="PTHR43210">
    <property type="entry name" value="DETHIOBIOTIN SYNTHETASE"/>
    <property type="match status" value="1"/>
</dbReference>